<evidence type="ECO:0000313" key="3">
    <source>
        <dbReference type="Proteomes" id="UP000823894"/>
    </source>
</evidence>
<keyword evidence="1" id="KW-0812">Transmembrane</keyword>
<proteinExistence type="predicted"/>
<feature type="transmembrane region" description="Helical" evidence="1">
    <location>
        <begin position="12"/>
        <end position="32"/>
    </location>
</feature>
<name>A0A9D2NYW9_9FIRM</name>
<reference evidence="2" key="2">
    <citation type="submission" date="2021-04" db="EMBL/GenBank/DDBJ databases">
        <authorList>
            <person name="Gilroy R."/>
        </authorList>
    </citation>
    <scope>NUCLEOTIDE SEQUENCE</scope>
    <source>
        <strain evidence="2">ChiGjej1B1-1692</strain>
    </source>
</reference>
<keyword evidence="1" id="KW-0472">Membrane</keyword>
<reference evidence="2" key="1">
    <citation type="journal article" date="2021" name="PeerJ">
        <title>Extensive microbial diversity within the chicken gut microbiome revealed by metagenomics and culture.</title>
        <authorList>
            <person name="Gilroy R."/>
            <person name="Ravi A."/>
            <person name="Getino M."/>
            <person name="Pursley I."/>
            <person name="Horton D.L."/>
            <person name="Alikhan N.F."/>
            <person name="Baker D."/>
            <person name="Gharbi K."/>
            <person name="Hall N."/>
            <person name="Watson M."/>
            <person name="Adriaenssens E.M."/>
            <person name="Foster-Nyarko E."/>
            <person name="Jarju S."/>
            <person name="Secka A."/>
            <person name="Antonio M."/>
            <person name="Oren A."/>
            <person name="Chaudhuri R.R."/>
            <person name="La Ragione R."/>
            <person name="Hildebrand F."/>
            <person name="Pallen M.J."/>
        </authorList>
    </citation>
    <scope>NUCLEOTIDE SEQUENCE</scope>
    <source>
        <strain evidence="2">ChiGjej1B1-1692</strain>
    </source>
</reference>
<feature type="non-terminal residue" evidence="2">
    <location>
        <position position="79"/>
    </location>
</feature>
<evidence type="ECO:0000256" key="1">
    <source>
        <dbReference type="SAM" id="Phobius"/>
    </source>
</evidence>
<organism evidence="2 3">
    <name type="scientific">Candidatus Mediterraneibacter faecigallinarum</name>
    <dbReference type="NCBI Taxonomy" id="2838669"/>
    <lineage>
        <taxon>Bacteria</taxon>
        <taxon>Bacillati</taxon>
        <taxon>Bacillota</taxon>
        <taxon>Clostridia</taxon>
        <taxon>Lachnospirales</taxon>
        <taxon>Lachnospiraceae</taxon>
        <taxon>Mediterraneibacter</taxon>
    </lineage>
</organism>
<sequence>MIMNRLKRNRAGRAGMAAAAVFLSGGLLYLGIRGFTDEWNYAIQQRILKSAEEMYMPGLARLDQDSSSDIGTWIREKAL</sequence>
<gene>
    <name evidence="2" type="ORF">H9757_11055</name>
</gene>
<dbReference type="EMBL" id="DWWK01000182">
    <property type="protein sequence ID" value="HJC39579.1"/>
    <property type="molecule type" value="Genomic_DNA"/>
</dbReference>
<accession>A0A9D2NYW9</accession>
<protein>
    <submittedName>
        <fullName evidence="2">Uncharacterized protein</fullName>
    </submittedName>
</protein>
<evidence type="ECO:0000313" key="2">
    <source>
        <dbReference type="EMBL" id="HJC39579.1"/>
    </source>
</evidence>
<comment type="caution">
    <text evidence="2">The sequence shown here is derived from an EMBL/GenBank/DDBJ whole genome shotgun (WGS) entry which is preliminary data.</text>
</comment>
<keyword evidence="1" id="KW-1133">Transmembrane helix</keyword>
<dbReference type="Proteomes" id="UP000823894">
    <property type="component" value="Unassembled WGS sequence"/>
</dbReference>
<dbReference type="AlphaFoldDB" id="A0A9D2NYW9"/>